<gene>
    <name evidence="2" type="ORF">BGE01nite_06130</name>
</gene>
<dbReference type="OrthoDB" id="461964at2"/>
<organism evidence="2 3">
    <name type="scientific">Brevifollis gellanilyticus</name>
    <dbReference type="NCBI Taxonomy" id="748831"/>
    <lineage>
        <taxon>Bacteria</taxon>
        <taxon>Pseudomonadati</taxon>
        <taxon>Verrucomicrobiota</taxon>
        <taxon>Verrucomicrobiia</taxon>
        <taxon>Verrucomicrobiales</taxon>
        <taxon>Verrucomicrobiaceae</taxon>
    </lineage>
</organism>
<keyword evidence="1" id="KW-1277">Toxin-antitoxin system</keyword>
<sequence length="107" mass="12683">MSYEVEYTLQAQSELEEVYRWIQMRAPLSAIRWREEIISKVESLSSSPERHRLASESSRFPAEIRQLLFRKRRSQFRILFTITGERVVILSVRHHSRKPLEGGDLPV</sequence>
<name>A0A512M3L8_9BACT</name>
<dbReference type="AlphaFoldDB" id="A0A512M3L8"/>
<reference evidence="2 3" key="1">
    <citation type="submission" date="2019-07" db="EMBL/GenBank/DDBJ databases">
        <title>Whole genome shotgun sequence of Brevifollis gellanilyticus NBRC 108608.</title>
        <authorList>
            <person name="Hosoyama A."/>
            <person name="Uohara A."/>
            <person name="Ohji S."/>
            <person name="Ichikawa N."/>
        </authorList>
    </citation>
    <scope>NUCLEOTIDE SEQUENCE [LARGE SCALE GENOMIC DNA]</scope>
    <source>
        <strain evidence="2 3">NBRC 108608</strain>
    </source>
</reference>
<dbReference type="InterPro" id="IPR035093">
    <property type="entry name" value="RelE/ParE_toxin_dom_sf"/>
</dbReference>
<dbReference type="SUPFAM" id="SSF143011">
    <property type="entry name" value="RelE-like"/>
    <property type="match status" value="1"/>
</dbReference>
<protein>
    <recommendedName>
        <fullName evidence="4">Plasmid stabilization protein</fullName>
    </recommendedName>
</protein>
<evidence type="ECO:0008006" key="4">
    <source>
        <dbReference type="Google" id="ProtNLM"/>
    </source>
</evidence>
<dbReference type="EMBL" id="BKAG01000003">
    <property type="protein sequence ID" value="GEP41322.1"/>
    <property type="molecule type" value="Genomic_DNA"/>
</dbReference>
<evidence type="ECO:0000313" key="2">
    <source>
        <dbReference type="EMBL" id="GEP41322.1"/>
    </source>
</evidence>
<dbReference type="Proteomes" id="UP000321577">
    <property type="component" value="Unassembled WGS sequence"/>
</dbReference>
<evidence type="ECO:0000256" key="1">
    <source>
        <dbReference type="ARBA" id="ARBA00022649"/>
    </source>
</evidence>
<evidence type="ECO:0000313" key="3">
    <source>
        <dbReference type="Proteomes" id="UP000321577"/>
    </source>
</evidence>
<dbReference type="RefSeq" id="WP_146848789.1">
    <property type="nucleotide sequence ID" value="NZ_BKAG01000003.1"/>
</dbReference>
<dbReference type="Pfam" id="PF05016">
    <property type="entry name" value="ParE_toxin"/>
    <property type="match status" value="1"/>
</dbReference>
<dbReference type="InterPro" id="IPR007712">
    <property type="entry name" value="RelE/ParE_toxin"/>
</dbReference>
<comment type="caution">
    <text evidence="2">The sequence shown here is derived from an EMBL/GenBank/DDBJ whole genome shotgun (WGS) entry which is preliminary data.</text>
</comment>
<keyword evidence="3" id="KW-1185">Reference proteome</keyword>
<proteinExistence type="predicted"/>
<dbReference type="Gene3D" id="3.30.2310.20">
    <property type="entry name" value="RelE-like"/>
    <property type="match status" value="1"/>
</dbReference>
<accession>A0A512M3L8</accession>